<protein>
    <submittedName>
        <fullName evidence="2">Uncharacterized protein</fullName>
    </submittedName>
</protein>
<evidence type="ECO:0000313" key="2">
    <source>
        <dbReference type="EMBL" id="DAF42716.1"/>
    </source>
</evidence>
<proteinExistence type="predicted"/>
<accession>A0A8S5RVC9</accession>
<reference evidence="2" key="1">
    <citation type="journal article" date="2021" name="Proc. Natl. Acad. Sci. U.S.A.">
        <title>A Catalog of Tens of Thousands of Viruses from Human Metagenomes Reveals Hidden Associations with Chronic Diseases.</title>
        <authorList>
            <person name="Tisza M.J."/>
            <person name="Buck C.B."/>
        </authorList>
    </citation>
    <scope>NUCLEOTIDE SEQUENCE</scope>
    <source>
        <strain evidence="2">CtHip2</strain>
    </source>
</reference>
<feature type="compositionally biased region" description="Basic and acidic residues" evidence="1">
    <location>
        <begin position="45"/>
        <end position="58"/>
    </location>
</feature>
<organism evidence="2">
    <name type="scientific">Siphoviridae sp. ctHip2</name>
    <dbReference type="NCBI Taxonomy" id="2827830"/>
    <lineage>
        <taxon>Viruses</taxon>
        <taxon>Duplodnaviria</taxon>
        <taxon>Heunggongvirae</taxon>
        <taxon>Uroviricota</taxon>
        <taxon>Caudoviricetes</taxon>
    </lineage>
</organism>
<feature type="region of interest" description="Disordered" evidence="1">
    <location>
        <begin position="38"/>
        <end position="58"/>
    </location>
</feature>
<evidence type="ECO:0000256" key="1">
    <source>
        <dbReference type="SAM" id="MobiDB-lite"/>
    </source>
</evidence>
<name>A0A8S5RVC9_9CAUD</name>
<sequence length="58" mass="6678">MTTTKDLYKEILNKDEAMKARFVVIPIAENLKTAKNKKGLNSITQKDELNNKNKERKA</sequence>
<dbReference type="EMBL" id="BK032497">
    <property type="protein sequence ID" value="DAF42716.1"/>
    <property type="molecule type" value="Genomic_DNA"/>
</dbReference>